<dbReference type="OrthoDB" id="6525427at2759"/>
<evidence type="ECO:0000313" key="8">
    <source>
        <dbReference type="Proteomes" id="UP000728032"/>
    </source>
</evidence>
<dbReference type="EC" id="3.1.1.-" evidence="5"/>
<dbReference type="GO" id="GO:0005615">
    <property type="term" value="C:extracellular space"/>
    <property type="evidence" value="ECO:0007669"/>
    <property type="project" value="TreeGrafter"/>
</dbReference>
<dbReference type="InterPro" id="IPR002018">
    <property type="entry name" value="CarbesteraseB"/>
</dbReference>
<dbReference type="InterPro" id="IPR050654">
    <property type="entry name" value="AChE-related_enzymes"/>
</dbReference>
<dbReference type="Proteomes" id="UP000728032">
    <property type="component" value="Unassembled WGS sequence"/>
</dbReference>
<dbReference type="PANTHER" id="PTHR43918:SF4">
    <property type="entry name" value="CARBOXYLIC ESTER HYDROLASE"/>
    <property type="match status" value="1"/>
</dbReference>
<dbReference type="Gene3D" id="3.40.50.1820">
    <property type="entry name" value="alpha/beta hydrolase"/>
    <property type="match status" value="1"/>
</dbReference>
<keyword evidence="8" id="KW-1185">Reference proteome</keyword>
<organism evidence="7">
    <name type="scientific">Oppiella nova</name>
    <dbReference type="NCBI Taxonomy" id="334625"/>
    <lineage>
        <taxon>Eukaryota</taxon>
        <taxon>Metazoa</taxon>
        <taxon>Ecdysozoa</taxon>
        <taxon>Arthropoda</taxon>
        <taxon>Chelicerata</taxon>
        <taxon>Arachnida</taxon>
        <taxon>Acari</taxon>
        <taxon>Acariformes</taxon>
        <taxon>Sarcoptiformes</taxon>
        <taxon>Oribatida</taxon>
        <taxon>Brachypylina</taxon>
        <taxon>Oppioidea</taxon>
        <taxon>Oppiidae</taxon>
        <taxon>Oppiella</taxon>
    </lineage>
</organism>
<dbReference type="InterPro" id="IPR029058">
    <property type="entry name" value="AB_hydrolase_fold"/>
</dbReference>
<gene>
    <name evidence="7" type="ORF">ONB1V03_LOCUS20800</name>
</gene>
<feature type="non-terminal residue" evidence="7">
    <location>
        <position position="249"/>
    </location>
</feature>
<dbReference type="InterPro" id="IPR019826">
    <property type="entry name" value="Carboxylesterase_B_AS"/>
</dbReference>
<name>A0A7R9QZL9_9ACAR</name>
<evidence type="ECO:0000256" key="3">
    <source>
        <dbReference type="ARBA" id="ARBA00022801"/>
    </source>
</evidence>
<evidence type="ECO:0000256" key="1">
    <source>
        <dbReference type="ARBA" id="ARBA00005964"/>
    </source>
</evidence>
<dbReference type="EMBL" id="CAJPVJ010037081">
    <property type="protein sequence ID" value="CAG2181379.1"/>
    <property type="molecule type" value="Genomic_DNA"/>
</dbReference>
<accession>A0A7R9QZL9</accession>
<evidence type="ECO:0000313" key="7">
    <source>
        <dbReference type="EMBL" id="CAD7664242.1"/>
    </source>
</evidence>
<evidence type="ECO:0000259" key="6">
    <source>
        <dbReference type="Pfam" id="PF00135"/>
    </source>
</evidence>
<protein>
    <recommendedName>
        <fullName evidence="5">Carboxylic ester hydrolase</fullName>
        <ecNumber evidence="5">3.1.1.-</ecNumber>
    </recommendedName>
</protein>
<dbReference type="GO" id="GO:0005886">
    <property type="term" value="C:plasma membrane"/>
    <property type="evidence" value="ECO:0007669"/>
    <property type="project" value="TreeGrafter"/>
</dbReference>
<dbReference type="PROSITE" id="PS00122">
    <property type="entry name" value="CARBOXYLESTERASE_B_1"/>
    <property type="match status" value="1"/>
</dbReference>
<dbReference type="GO" id="GO:0019695">
    <property type="term" value="P:choline metabolic process"/>
    <property type="evidence" value="ECO:0007669"/>
    <property type="project" value="TreeGrafter"/>
</dbReference>
<keyword evidence="4" id="KW-0325">Glycoprotein</keyword>
<evidence type="ECO:0000256" key="5">
    <source>
        <dbReference type="RuleBase" id="RU361235"/>
    </source>
</evidence>
<dbReference type="GO" id="GO:0003990">
    <property type="term" value="F:acetylcholinesterase activity"/>
    <property type="evidence" value="ECO:0007669"/>
    <property type="project" value="TreeGrafter"/>
</dbReference>
<evidence type="ECO:0000256" key="2">
    <source>
        <dbReference type="ARBA" id="ARBA00022487"/>
    </source>
</evidence>
<sequence length="249" mass="27623">IRDNIHLFGGDRDQITIFGQSAGSWSVSAHIVSPLSKGLFKRAIMESGAHMYNKDRDVISKPEALASAQKLAEQLKCNTTEQWIQCLREVDAKELLKYEASITFPVLGTEYLPISEQKAFETKKFNSDIDLMAGMTSDEASGVISRTFPDVHNLTVEGFKLLVSTISQTYHGLDAENVTQLYLKNIDPKDPGAIVRAFEVFLGDLAFKCPTYLFAKQFATNAPSKNVYSYELTFESQFMTNATGCPPGI</sequence>
<dbReference type="SUPFAM" id="SSF53474">
    <property type="entry name" value="alpha/beta-Hydrolases"/>
    <property type="match status" value="1"/>
</dbReference>
<feature type="non-terminal residue" evidence="7">
    <location>
        <position position="1"/>
    </location>
</feature>
<proteinExistence type="inferred from homology"/>
<dbReference type="PANTHER" id="PTHR43918">
    <property type="entry name" value="ACETYLCHOLINESTERASE"/>
    <property type="match status" value="1"/>
</dbReference>
<keyword evidence="3 5" id="KW-0378">Hydrolase</keyword>
<dbReference type="AlphaFoldDB" id="A0A7R9QZL9"/>
<dbReference type="EMBL" id="OC951906">
    <property type="protein sequence ID" value="CAD7664242.1"/>
    <property type="molecule type" value="Genomic_DNA"/>
</dbReference>
<keyword evidence="2" id="KW-0719">Serine esterase</keyword>
<reference evidence="7" key="1">
    <citation type="submission" date="2020-11" db="EMBL/GenBank/DDBJ databases">
        <authorList>
            <person name="Tran Van P."/>
        </authorList>
    </citation>
    <scope>NUCLEOTIDE SEQUENCE</scope>
</reference>
<feature type="domain" description="Carboxylesterase type B" evidence="6">
    <location>
        <begin position="1"/>
        <end position="239"/>
    </location>
</feature>
<evidence type="ECO:0000256" key="4">
    <source>
        <dbReference type="ARBA" id="ARBA00023180"/>
    </source>
</evidence>
<comment type="similarity">
    <text evidence="1 5">Belongs to the type-B carboxylesterase/lipase family.</text>
</comment>
<dbReference type="GO" id="GO:0006581">
    <property type="term" value="P:acetylcholine catabolic process"/>
    <property type="evidence" value="ECO:0007669"/>
    <property type="project" value="TreeGrafter"/>
</dbReference>
<dbReference type="Pfam" id="PF00135">
    <property type="entry name" value="COesterase"/>
    <property type="match status" value="1"/>
</dbReference>